<comment type="caution">
    <text evidence="3">The sequence shown here is derived from an EMBL/GenBank/DDBJ whole genome shotgun (WGS) entry which is preliminary data.</text>
</comment>
<dbReference type="PANTHER" id="PTHR43646">
    <property type="entry name" value="GLYCOSYLTRANSFERASE"/>
    <property type="match status" value="1"/>
</dbReference>
<evidence type="ECO:0000256" key="1">
    <source>
        <dbReference type="SAM" id="Phobius"/>
    </source>
</evidence>
<evidence type="ECO:0000313" key="4">
    <source>
        <dbReference type="Proteomes" id="UP000433652"/>
    </source>
</evidence>
<reference evidence="3 4" key="1">
    <citation type="submission" date="2019-12" db="EMBL/GenBank/DDBJ databases">
        <title>Genomic-based taxomic classification of the family Erythrobacteraceae.</title>
        <authorList>
            <person name="Xu L."/>
        </authorList>
    </citation>
    <scope>NUCLEOTIDE SEQUENCE [LARGE SCALE GENOMIC DNA]</scope>
    <source>
        <strain evidence="3 4">MCCC 1K01500</strain>
    </source>
</reference>
<proteinExistence type="predicted"/>
<dbReference type="InterPro" id="IPR029044">
    <property type="entry name" value="Nucleotide-diphossugar_trans"/>
</dbReference>
<feature type="domain" description="Glycosyltransferase 2-like" evidence="2">
    <location>
        <begin position="9"/>
        <end position="132"/>
    </location>
</feature>
<keyword evidence="3" id="KW-0808">Transferase</keyword>
<dbReference type="PANTHER" id="PTHR43646:SF6">
    <property type="entry name" value="PRE-MYCOFACTOCIN GLYCOSYLTRANSFERASE"/>
    <property type="match status" value="1"/>
</dbReference>
<evidence type="ECO:0000313" key="3">
    <source>
        <dbReference type="EMBL" id="MXO60717.1"/>
    </source>
</evidence>
<gene>
    <name evidence="3" type="ORF">GRI89_14335</name>
</gene>
<protein>
    <submittedName>
        <fullName evidence="3">Glycosyltransferase</fullName>
    </submittedName>
</protein>
<dbReference type="CDD" id="cd00761">
    <property type="entry name" value="Glyco_tranf_GTA_type"/>
    <property type="match status" value="1"/>
</dbReference>
<feature type="transmembrane region" description="Helical" evidence="1">
    <location>
        <begin position="243"/>
        <end position="274"/>
    </location>
</feature>
<dbReference type="Pfam" id="PF00535">
    <property type="entry name" value="Glycos_transf_2"/>
    <property type="match status" value="1"/>
</dbReference>
<sequence>MGEYGKLGIVVIGRNEGERFRRCLSSMLECHRVVYVDSGSTDDSVAHARAIGADVVQLDASLPFTAARARNEGFARLLDHWPSTAFVQFVDGDCEFEDGWLRQSLSFLETHTNVAAVCGRRRERFPNATLYNRLCDEEWNTPVGLSLACGGDVMMRASAFQEVAAYDPTLIAGEEPELCARLRSHGWVIWRLGIPMTVHDAAMFRFNQWWLRALRSGYGYAQVFHRTALSPVTTLYARELCRAIFWCVGVPLLAIILALLFGPTGLLAAPLIWIAQFFRLSLAHGPAKGALLLIGKLAELIGATRYAWTAMINKPRGAIFYK</sequence>
<dbReference type="Gene3D" id="3.90.550.10">
    <property type="entry name" value="Spore Coat Polysaccharide Biosynthesis Protein SpsA, Chain A"/>
    <property type="match status" value="1"/>
</dbReference>
<keyword evidence="4" id="KW-1185">Reference proteome</keyword>
<keyword evidence="1" id="KW-0812">Transmembrane</keyword>
<organism evidence="3 4">
    <name type="scientific">Croceibacterium salegens</name>
    <dbReference type="NCBI Taxonomy" id="1737568"/>
    <lineage>
        <taxon>Bacteria</taxon>
        <taxon>Pseudomonadati</taxon>
        <taxon>Pseudomonadota</taxon>
        <taxon>Alphaproteobacteria</taxon>
        <taxon>Sphingomonadales</taxon>
        <taxon>Erythrobacteraceae</taxon>
        <taxon>Croceibacterium</taxon>
    </lineage>
</organism>
<dbReference type="EMBL" id="WTYM01000057">
    <property type="protein sequence ID" value="MXO60717.1"/>
    <property type="molecule type" value="Genomic_DNA"/>
</dbReference>
<accession>A0A6I4T0C0</accession>
<dbReference type="InterPro" id="IPR001173">
    <property type="entry name" value="Glyco_trans_2-like"/>
</dbReference>
<dbReference type="Proteomes" id="UP000433652">
    <property type="component" value="Unassembled WGS sequence"/>
</dbReference>
<dbReference type="RefSeq" id="WP_159797097.1">
    <property type="nucleotide sequence ID" value="NZ_WTYM01000057.1"/>
</dbReference>
<dbReference type="GO" id="GO:0016740">
    <property type="term" value="F:transferase activity"/>
    <property type="evidence" value="ECO:0007669"/>
    <property type="project" value="UniProtKB-KW"/>
</dbReference>
<keyword evidence="1" id="KW-1133">Transmembrane helix</keyword>
<dbReference type="OrthoDB" id="8416156at2"/>
<keyword evidence="1" id="KW-0472">Membrane</keyword>
<dbReference type="SUPFAM" id="SSF53448">
    <property type="entry name" value="Nucleotide-diphospho-sugar transferases"/>
    <property type="match status" value="1"/>
</dbReference>
<evidence type="ECO:0000259" key="2">
    <source>
        <dbReference type="Pfam" id="PF00535"/>
    </source>
</evidence>
<dbReference type="AlphaFoldDB" id="A0A6I4T0C0"/>
<name>A0A6I4T0C0_9SPHN</name>